<keyword evidence="1" id="KW-0472">Membrane</keyword>
<feature type="transmembrane region" description="Helical" evidence="1">
    <location>
        <begin position="39"/>
        <end position="60"/>
    </location>
</feature>
<dbReference type="AlphaFoldDB" id="A0A4Y2S9T6"/>
<organism evidence="2 3">
    <name type="scientific">Araneus ventricosus</name>
    <name type="common">Orbweaver spider</name>
    <name type="synonym">Epeira ventricosa</name>
    <dbReference type="NCBI Taxonomy" id="182803"/>
    <lineage>
        <taxon>Eukaryota</taxon>
        <taxon>Metazoa</taxon>
        <taxon>Ecdysozoa</taxon>
        <taxon>Arthropoda</taxon>
        <taxon>Chelicerata</taxon>
        <taxon>Arachnida</taxon>
        <taxon>Araneae</taxon>
        <taxon>Araneomorphae</taxon>
        <taxon>Entelegynae</taxon>
        <taxon>Araneoidea</taxon>
        <taxon>Araneidae</taxon>
        <taxon>Araneus</taxon>
    </lineage>
</organism>
<keyword evidence="1" id="KW-0812">Transmembrane</keyword>
<keyword evidence="3" id="KW-1185">Reference proteome</keyword>
<dbReference type="Proteomes" id="UP000499080">
    <property type="component" value="Unassembled WGS sequence"/>
</dbReference>
<evidence type="ECO:0000256" key="1">
    <source>
        <dbReference type="SAM" id="Phobius"/>
    </source>
</evidence>
<sequence>MGRVGAWASDGQFATDHSPSVVVVVCILWEELVHEPMMIILQLPIVHVLLSLSVSYGKGWCMTSAPTHSPRVAVVLCLLWEGLVQGPVMAILQLTIVPVLHSVHSYAS</sequence>
<evidence type="ECO:0000313" key="3">
    <source>
        <dbReference type="Proteomes" id="UP000499080"/>
    </source>
</evidence>
<evidence type="ECO:0000313" key="2">
    <source>
        <dbReference type="EMBL" id="GBN84593.1"/>
    </source>
</evidence>
<comment type="caution">
    <text evidence="2">The sequence shown here is derived from an EMBL/GenBank/DDBJ whole genome shotgun (WGS) entry which is preliminary data.</text>
</comment>
<gene>
    <name evidence="2" type="ORF">AVEN_39347_1</name>
</gene>
<accession>A0A4Y2S9T6</accession>
<reference evidence="2 3" key="1">
    <citation type="journal article" date="2019" name="Sci. Rep.">
        <title>Orb-weaving spider Araneus ventricosus genome elucidates the spidroin gene catalogue.</title>
        <authorList>
            <person name="Kono N."/>
            <person name="Nakamura H."/>
            <person name="Ohtoshi R."/>
            <person name="Moran D.A.P."/>
            <person name="Shinohara A."/>
            <person name="Yoshida Y."/>
            <person name="Fujiwara M."/>
            <person name="Mori M."/>
            <person name="Tomita M."/>
            <person name="Arakawa K."/>
        </authorList>
    </citation>
    <scope>NUCLEOTIDE SEQUENCE [LARGE SCALE GENOMIC DNA]</scope>
</reference>
<name>A0A4Y2S9T6_ARAVE</name>
<keyword evidence="1" id="KW-1133">Transmembrane helix</keyword>
<dbReference type="EMBL" id="BGPR01020411">
    <property type="protein sequence ID" value="GBN84593.1"/>
    <property type="molecule type" value="Genomic_DNA"/>
</dbReference>
<proteinExistence type="predicted"/>
<feature type="transmembrane region" description="Helical" evidence="1">
    <location>
        <begin position="72"/>
        <end position="96"/>
    </location>
</feature>
<protein>
    <submittedName>
        <fullName evidence="2">Uncharacterized protein</fullName>
    </submittedName>
</protein>